<sequence>MAGSARASDAAAVGYPEWDRSREPGRRDHAPRSVRRQDEEEDESTDYAGAFIATGCWYVVPLIGYVIWAATLSSEPRPGCVDAFGAQCPAPRSEAFTNLLDGVPQIALALALGITVAMFLGWATSGWRAWTIGFASAVLGAGMSTVIFAVLATQF</sequence>
<keyword evidence="2" id="KW-0812">Transmembrane</keyword>
<evidence type="ECO:0000256" key="2">
    <source>
        <dbReference type="SAM" id="Phobius"/>
    </source>
</evidence>
<feature type="transmembrane region" description="Helical" evidence="2">
    <location>
        <begin position="129"/>
        <end position="152"/>
    </location>
</feature>
<protein>
    <submittedName>
        <fullName evidence="3">Uncharacterized protein</fullName>
    </submittedName>
</protein>
<feature type="compositionally biased region" description="Low complexity" evidence="1">
    <location>
        <begin position="1"/>
        <end position="12"/>
    </location>
</feature>
<dbReference type="EMBL" id="BONQ01000071">
    <property type="protein sequence ID" value="GIG46446.1"/>
    <property type="molecule type" value="Genomic_DNA"/>
</dbReference>
<dbReference type="AlphaFoldDB" id="A0A919PNI8"/>
<keyword evidence="4" id="KW-1185">Reference proteome</keyword>
<reference evidence="3" key="1">
    <citation type="submission" date="2021-01" db="EMBL/GenBank/DDBJ databases">
        <title>Whole genome shotgun sequence of Dactylosporangium siamense NBRC 106093.</title>
        <authorList>
            <person name="Komaki H."/>
            <person name="Tamura T."/>
        </authorList>
    </citation>
    <scope>NUCLEOTIDE SEQUENCE</scope>
    <source>
        <strain evidence="3">NBRC 106093</strain>
    </source>
</reference>
<comment type="caution">
    <text evidence="3">The sequence shown here is derived from an EMBL/GenBank/DDBJ whole genome shotgun (WGS) entry which is preliminary data.</text>
</comment>
<feature type="region of interest" description="Disordered" evidence="1">
    <location>
        <begin position="1"/>
        <end position="41"/>
    </location>
</feature>
<evidence type="ECO:0000256" key="1">
    <source>
        <dbReference type="SAM" id="MobiDB-lite"/>
    </source>
</evidence>
<feature type="transmembrane region" description="Helical" evidence="2">
    <location>
        <begin position="47"/>
        <end position="68"/>
    </location>
</feature>
<feature type="transmembrane region" description="Helical" evidence="2">
    <location>
        <begin position="106"/>
        <end position="123"/>
    </location>
</feature>
<dbReference type="Proteomes" id="UP000660611">
    <property type="component" value="Unassembled WGS sequence"/>
</dbReference>
<gene>
    <name evidence="3" type="ORF">Dsi01nite_044870</name>
</gene>
<keyword evidence="2" id="KW-1133">Transmembrane helix</keyword>
<feature type="compositionally biased region" description="Basic and acidic residues" evidence="1">
    <location>
        <begin position="17"/>
        <end position="38"/>
    </location>
</feature>
<organism evidence="3 4">
    <name type="scientific">Dactylosporangium siamense</name>
    <dbReference type="NCBI Taxonomy" id="685454"/>
    <lineage>
        <taxon>Bacteria</taxon>
        <taxon>Bacillati</taxon>
        <taxon>Actinomycetota</taxon>
        <taxon>Actinomycetes</taxon>
        <taxon>Micromonosporales</taxon>
        <taxon>Micromonosporaceae</taxon>
        <taxon>Dactylosporangium</taxon>
    </lineage>
</organism>
<accession>A0A919PNI8</accession>
<keyword evidence="2" id="KW-0472">Membrane</keyword>
<evidence type="ECO:0000313" key="3">
    <source>
        <dbReference type="EMBL" id="GIG46446.1"/>
    </source>
</evidence>
<evidence type="ECO:0000313" key="4">
    <source>
        <dbReference type="Proteomes" id="UP000660611"/>
    </source>
</evidence>
<proteinExistence type="predicted"/>
<name>A0A919PNI8_9ACTN</name>